<protein>
    <submittedName>
        <fullName evidence="3">Uncharacterized protein</fullName>
    </submittedName>
</protein>
<dbReference type="EMBL" id="JABAFX010000014">
    <property type="protein sequence ID" value="NME57254.1"/>
    <property type="molecule type" value="Genomic_DNA"/>
</dbReference>
<sequence length="180" mass="20013">MKKYVKCLIMALTVITLSSTAVFAEERSTTETVQETAGLDLSQYKDGEVIPAEAIPDNHYPVINNQEGRSVATSTYTYALKAADSKKMYKCSNLRYKNTDTSMYLKLTKAAGRVGFKGYGRRDNGLSVTSGSAYLSQGQSQYVKQYLFEWGYNEMVGFEATPLSAQTFNATILWSPDVVR</sequence>
<dbReference type="Proteomes" id="UP000284742">
    <property type="component" value="Unassembled WGS sequence"/>
</dbReference>
<evidence type="ECO:0000313" key="6">
    <source>
        <dbReference type="Proteomes" id="UP000284742"/>
    </source>
</evidence>
<gene>
    <name evidence="4" type="ORF">DW860_15635</name>
    <name evidence="3" type="ORF">DWX53_11665</name>
    <name evidence="2" type="ORF">HF855_07380</name>
</gene>
<organism evidence="3 5">
    <name type="scientific">Dorea formicigenerans</name>
    <dbReference type="NCBI Taxonomy" id="39486"/>
    <lineage>
        <taxon>Bacteria</taxon>
        <taxon>Bacillati</taxon>
        <taxon>Bacillota</taxon>
        <taxon>Clostridia</taxon>
        <taxon>Lachnospirales</taxon>
        <taxon>Lachnospiraceae</taxon>
        <taxon>Dorea</taxon>
    </lineage>
</organism>
<reference evidence="5 6" key="1">
    <citation type="submission" date="2018-08" db="EMBL/GenBank/DDBJ databases">
        <title>A genome reference for cultivated species of the human gut microbiota.</title>
        <authorList>
            <person name="Zou Y."/>
            <person name="Xue W."/>
            <person name="Luo G."/>
        </authorList>
    </citation>
    <scope>NUCLEOTIDE SEQUENCE [LARGE SCALE GENOMIC DNA]</scope>
    <source>
        <strain evidence="3 5">AF19-4AC</strain>
        <strain evidence="4 6">AM37-5</strain>
    </source>
</reference>
<evidence type="ECO:0000313" key="5">
    <source>
        <dbReference type="Proteomes" id="UP000283630"/>
    </source>
</evidence>
<feature type="chain" id="PRO_5036103379" evidence="1">
    <location>
        <begin position="25"/>
        <end position="180"/>
    </location>
</feature>
<dbReference type="RefSeq" id="WP_118145489.1">
    <property type="nucleotide sequence ID" value="NZ_JABAFX010000014.1"/>
</dbReference>
<dbReference type="Proteomes" id="UP000283630">
    <property type="component" value="Unassembled WGS sequence"/>
</dbReference>
<keyword evidence="1" id="KW-0732">Signal</keyword>
<dbReference type="AlphaFoldDB" id="A0A412MBQ3"/>
<evidence type="ECO:0000313" key="3">
    <source>
        <dbReference type="EMBL" id="RGT07672.1"/>
    </source>
</evidence>
<evidence type="ECO:0000313" key="2">
    <source>
        <dbReference type="EMBL" id="NME57254.1"/>
    </source>
</evidence>
<dbReference type="Proteomes" id="UP000580130">
    <property type="component" value="Unassembled WGS sequence"/>
</dbReference>
<name>A0A412MBQ3_9FIRM</name>
<evidence type="ECO:0000256" key="1">
    <source>
        <dbReference type="SAM" id="SignalP"/>
    </source>
</evidence>
<proteinExistence type="predicted"/>
<evidence type="ECO:0000313" key="4">
    <source>
        <dbReference type="EMBL" id="RHC02677.1"/>
    </source>
</evidence>
<dbReference type="EMBL" id="QRWH01000012">
    <property type="protein sequence ID" value="RGT07672.1"/>
    <property type="molecule type" value="Genomic_DNA"/>
</dbReference>
<feature type="signal peptide" evidence="1">
    <location>
        <begin position="1"/>
        <end position="24"/>
    </location>
</feature>
<reference evidence="2 7" key="2">
    <citation type="submission" date="2020-04" db="EMBL/GenBank/DDBJ databases">
        <authorList>
            <person name="Hitch T.C.A."/>
            <person name="Wylensek D."/>
            <person name="Clavel T."/>
        </authorList>
    </citation>
    <scope>NUCLEOTIDE SEQUENCE [LARGE SCALE GENOMIC DNA]</scope>
    <source>
        <strain evidence="2 7">BSM-383-APC-5F</strain>
    </source>
</reference>
<dbReference type="EMBL" id="QSHK01000018">
    <property type="protein sequence ID" value="RHC02677.1"/>
    <property type="molecule type" value="Genomic_DNA"/>
</dbReference>
<accession>A0A412MBQ3</accession>
<evidence type="ECO:0000313" key="7">
    <source>
        <dbReference type="Proteomes" id="UP000580130"/>
    </source>
</evidence>
<comment type="caution">
    <text evidence="3">The sequence shown here is derived from an EMBL/GenBank/DDBJ whole genome shotgun (WGS) entry which is preliminary data.</text>
</comment>